<accession>F4KUK5</accession>
<dbReference type="HOGENOM" id="CLU_2788096_0_0_10"/>
<sequence>MAALGGHYFSSLGRDQVIDDRLYPGPEAERFLVFSFHSLDKLMGEKIQCPLKRLAHLTLHCFPVHLSV</sequence>
<evidence type="ECO:0000313" key="2">
    <source>
        <dbReference type="Proteomes" id="UP000008461"/>
    </source>
</evidence>
<reference key="2">
    <citation type="submission" date="2011-04" db="EMBL/GenBank/DDBJ databases">
        <title>Complete sequence of chromosome of Haliscomenobacter hydrossis DSM 1100.</title>
        <authorList>
            <consortium name="US DOE Joint Genome Institute (JGI-PGF)"/>
            <person name="Lucas S."/>
            <person name="Han J."/>
            <person name="Lapidus A."/>
            <person name="Bruce D."/>
            <person name="Goodwin L."/>
            <person name="Pitluck S."/>
            <person name="Peters L."/>
            <person name="Kyrpides N."/>
            <person name="Mavromatis K."/>
            <person name="Ivanova N."/>
            <person name="Ovchinnikova G."/>
            <person name="Pagani I."/>
            <person name="Daligault H."/>
            <person name="Detter J.C."/>
            <person name="Han C."/>
            <person name="Land M."/>
            <person name="Hauser L."/>
            <person name="Markowitz V."/>
            <person name="Cheng J.-F."/>
            <person name="Hugenholtz P."/>
            <person name="Woyke T."/>
            <person name="Wu D."/>
            <person name="Verbarg S."/>
            <person name="Frueling A."/>
            <person name="Brambilla E."/>
            <person name="Klenk H.-P."/>
            <person name="Eisen J.A."/>
        </authorList>
    </citation>
    <scope>NUCLEOTIDE SEQUENCE</scope>
    <source>
        <strain>DSM 1100</strain>
    </source>
</reference>
<evidence type="ECO:0000313" key="1">
    <source>
        <dbReference type="EMBL" id="AEE52441.1"/>
    </source>
</evidence>
<dbReference type="STRING" id="760192.Halhy_4604"/>
<name>F4KUK5_HALH1</name>
<organism evidence="1 2">
    <name type="scientific">Haliscomenobacter hydrossis (strain ATCC 27775 / DSM 1100 / LMG 10767 / O)</name>
    <dbReference type="NCBI Taxonomy" id="760192"/>
    <lineage>
        <taxon>Bacteria</taxon>
        <taxon>Pseudomonadati</taxon>
        <taxon>Bacteroidota</taxon>
        <taxon>Saprospiria</taxon>
        <taxon>Saprospirales</taxon>
        <taxon>Haliscomenobacteraceae</taxon>
        <taxon>Haliscomenobacter</taxon>
    </lineage>
</organism>
<dbReference type="Proteomes" id="UP000008461">
    <property type="component" value="Chromosome"/>
</dbReference>
<dbReference type="KEGG" id="hhy:Halhy_4604"/>
<reference evidence="1 2" key="1">
    <citation type="journal article" date="2011" name="Stand. Genomic Sci.">
        <title>Complete genome sequence of Haliscomenobacter hydrossis type strain (O).</title>
        <authorList>
            <consortium name="US DOE Joint Genome Institute (JGI-PGF)"/>
            <person name="Daligault H."/>
            <person name="Lapidus A."/>
            <person name="Zeytun A."/>
            <person name="Nolan M."/>
            <person name="Lucas S."/>
            <person name="Del Rio T.G."/>
            <person name="Tice H."/>
            <person name="Cheng J.F."/>
            <person name="Tapia R."/>
            <person name="Han C."/>
            <person name="Goodwin L."/>
            <person name="Pitluck S."/>
            <person name="Liolios K."/>
            <person name="Pagani I."/>
            <person name="Ivanova N."/>
            <person name="Huntemann M."/>
            <person name="Mavromatis K."/>
            <person name="Mikhailova N."/>
            <person name="Pati A."/>
            <person name="Chen A."/>
            <person name="Palaniappan K."/>
            <person name="Land M."/>
            <person name="Hauser L."/>
            <person name="Brambilla E.M."/>
            <person name="Rohde M."/>
            <person name="Verbarg S."/>
            <person name="Goker M."/>
            <person name="Bristow J."/>
            <person name="Eisen J.A."/>
            <person name="Markowitz V."/>
            <person name="Hugenholtz P."/>
            <person name="Kyrpides N.C."/>
            <person name="Klenk H.P."/>
            <person name="Woyke T."/>
        </authorList>
    </citation>
    <scope>NUCLEOTIDE SEQUENCE [LARGE SCALE GENOMIC DNA]</scope>
    <source>
        <strain evidence="2">ATCC 27775 / DSM 1100 / LMG 10767 / O</strain>
    </source>
</reference>
<proteinExistence type="predicted"/>
<protein>
    <submittedName>
        <fullName evidence="1">Uncharacterized protein</fullName>
    </submittedName>
</protein>
<dbReference type="AlphaFoldDB" id="F4KUK5"/>
<dbReference type="EMBL" id="CP002691">
    <property type="protein sequence ID" value="AEE52441.1"/>
    <property type="molecule type" value="Genomic_DNA"/>
</dbReference>
<gene>
    <name evidence="1" type="ordered locus">Halhy_4604</name>
</gene>
<keyword evidence="2" id="KW-1185">Reference proteome</keyword>